<organism evidence="2 3">
    <name type="scientific">Funneliformis caledonium</name>
    <dbReference type="NCBI Taxonomy" id="1117310"/>
    <lineage>
        <taxon>Eukaryota</taxon>
        <taxon>Fungi</taxon>
        <taxon>Fungi incertae sedis</taxon>
        <taxon>Mucoromycota</taxon>
        <taxon>Glomeromycotina</taxon>
        <taxon>Glomeromycetes</taxon>
        <taxon>Glomerales</taxon>
        <taxon>Glomeraceae</taxon>
        <taxon>Funneliformis</taxon>
    </lineage>
</organism>
<gene>
    <name evidence="2" type="ORF">FCALED_LOCUS14912</name>
</gene>
<reference evidence="2" key="1">
    <citation type="submission" date="2021-06" db="EMBL/GenBank/DDBJ databases">
        <authorList>
            <person name="Kallberg Y."/>
            <person name="Tangrot J."/>
            <person name="Rosling A."/>
        </authorList>
    </citation>
    <scope>NUCLEOTIDE SEQUENCE</scope>
    <source>
        <strain evidence="2">UK204</strain>
    </source>
</reference>
<feature type="non-terminal residue" evidence="2">
    <location>
        <position position="104"/>
    </location>
</feature>
<proteinExistence type="predicted"/>
<dbReference type="Proteomes" id="UP000789570">
    <property type="component" value="Unassembled WGS sequence"/>
</dbReference>
<evidence type="ECO:0000256" key="1">
    <source>
        <dbReference type="SAM" id="MobiDB-lite"/>
    </source>
</evidence>
<feature type="non-terminal residue" evidence="2">
    <location>
        <position position="1"/>
    </location>
</feature>
<dbReference type="AlphaFoldDB" id="A0A9N9IBG4"/>
<evidence type="ECO:0000313" key="3">
    <source>
        <dbReference type="Proteomes" id="UP000789570"/>
    </source>
</evidence>
<keyword evidence="3" id="KW-1185">Reference proteome</keyword>
<feature type="region of interest" description="Disordered" evidence="1">
    <location>
        <begin position="1"/>
        <end position="21"/>
    </location>
</feature>
<name>A0A9N9IBG4_9GLOM</name>
<dbReference type="OrthoDB" id="2419440at2759"/>
<sequence length="104" mass="11872">TETVPPSTSLISLEESSDSKTVEILQDQQENKEARSHKKKEVENIVQDVFDFTVDKSDKNHMTNFSLTAQDPWEKIFRETFEKDGIEKERENKASSNVVTPAKG</sequence>
<evidence type="ECO:0000313" key="2">
    <source>
        <dbReference type="EMBL" id="CAG8729836.1"/>
    </source>
</evidence>
<protein>
    <submittedName>
        <fullName evidence="2">13251_t:CDS:1</fullName>
    </submittedName>
</protein>
<feature type="compositionally biased region" description="Polar residues" evidence="1">
    <location>
        <begin position="1"/>
        <end position="11"/>
    </location>
</feature>
<accession>A0A9N9IBG4</accession>
<comment type="caution">
    <text evidence="2">The sequence shown here is derived from an EMBL/GenBank/DDBJ whole genome shotgun (WGS) entry which is preliminary data.</text>
</comment>
<dbReference type="EMBL" id="CAJVPQ010012006">
    <property type="protein sequence ID" value="CAG8729836.1"/>
    <property type="molecule type" value="Genomic_DNA"/>
</dbReference>